<evidence type="ECO:0000313" key="3">
    <source>
        <dbReference type="EMBL" id="MBY4798304.1"/>
    </source>
</evidence>
<feature type="compositionally biased region" description="Gly residues" evidence="1">
    <location>
        <begin position="45"/>
        <end position="62"/>
    </location>
</feature>
<evidence type="ECO:0000256" key="1">
    <source>
        <dbReference type="SAM" id="MobiDB-lite"/>
    </source>
</evidence>
<reference evidence="3 4" key="1">
    <citation type="submission" date="2021-08" db="EMBL/GenBank/DDBJ databases">
        <title>Collinsella faecalis sp. nov. isolated from swine faeces.</title>
        <authorList>
            <person name="Oh B.S."/>
            <person name="Lee J.H."/>
        </authorList>
    </citation>
    <scope>NUCLEOTIDE SEQUENCE [LARGE SCALE GENOMIC DNA]</scope>
    <source>
        <strain evidence="3 4">AGMB00827</strain>
    </source>
</reference>
<sequence length="621" mass="66711">MKRGLTTGRAAIAAVLAYSMVAGPVPAIAAGLATELPQASAAAGASGGGGSIGGGSSSGGGSSFVEVPQAHAPVQAGAEEGEAASADGAADIAVPAGAADPAAPAATDPASASPTDALPTHTQTASSADPQVQPLASPLEANPTSEPRANALDQAQPAYPKTGSPEWEALAPEQKQAASANFYGMDPELKRFYEPPKGIEANPPIEIQYWRKHPVTGEMQRLPVKFFSTNLIPGERIYAFMRLDTNGKDVYMRNQPRVGFAFHARTLIPGADGKGKLAPYYSLLTPQNVKLDGQPSTLWSNPTESYIEQSKSIWPTPRKDIKAFGHKMIEEHVEPGVLHYISFEYEIPKNVWSGAFSYGSGSTGTSGDYNNTIGARATGFKFGPMASMDVRYVLDSDYRKALGIKESEEKSPLVARKKQDSYDLIQALEGKQIAKKSPLWHDGYEEYLFPLKDTYRMHDKDGNVVTLENKYFSWGPATYPMEEKPTYQSLLRNIEGYRYVADDFELNTNKFYADGKESKLPMFDYDYDPVTGTIKYTRHFYVTYEKLPEPPTPPVTPPEQPPATPPAPPAEPPATPPAPLAPPALPKTGDASVIAGSLARVAGIAAMLGGALRRRKKDMNA</sequence>
<keyword evidence="4" id="KW-1185">Reference proteome</keyword>
<evidence type="ECO:0000313" key="4">
    <source>
        <dbReference type="Proteomes" id="UP000700908"/>
    </source>
</evidence>
<feature type="compositionally biased region" description="Polar residues" evidence="1">
    <location>
        <begin position="120"/>
        <end position="130"/>
    </location>
</feature>
<accession>A0ABS7MLS2</accession>
<feature type="signal peptide" evidence="2">
    <location>
        <begin position="1"/>
        <end position="29"/>
    </location>
</feature>
<feature type="region of interest" description="Disordered" evidence="1">
    <location>
        <begin position="41"/>
        <end position="65"/>
    </location>
</feature>
<dbReference type="EMBL" id="JAIMFO010000009">
    <property type="protein sequence ID" value="MBY4798304.1"/>
    <property type="molecule type" value="Genomic_DNA"/>
</dbReference>
<proteinExistence type="predicted"/>
<gene>
    <name evidence="3" type="ORF">K6V98_08090</name>
</gene>
<feature type="region of interest" description="Disordered" evidence="1">
    <location>
        <begin position="98"/>
        <end position="147"/>
    </location>
</feature>
<dbReference type="RefSeq" id="WP_222200022.1">
    <property type="nucleotide sequence ID" value="NZ_JAIMFO010000009.1"/>
</dbReference>
<name>A0ABS7MLS2_9ACTN</name>
<dbReference type="NCBIfam" id="TIGR01167">
    <property type="entry name" value="LPXTG_anchor"/>
    <property type="match status" value="1"/>
</dbReference>
<feature type="region of interest" description="Disordered" evidence="1">
    <location>
        <begin position="547"/>
        <end position="589"/>
    </location>
</feature>
<keyword evidence="2" id="KW-0732">Signal</keyword>
<evidence type="ECO:0000256" key="2">
    <source>
        <dbReference type="SAM" id="SignalP"/>
    </source>
</evidence>
<organism evidence="3 4">
    <name type="scientific">Collinsella ureilytica</name>
    <dbReference type="NCBI Taxonomy" id="2869515"/>
    <lineage>
        <taxon>Bacteria</taxon>
        <taxon>Bacillati</taxon>
        <taxon>Actinomycetota</taxon>
        <taxon>Coriobacteriia</taxon>
        <taxon>Coriobacteriales</taxon>
        <taxon>Coriobacteriaceae</taxon>
        <taxon>Collinsella</taxon>
    </lineage>
</organism>
<dbReference type="Proteomes" id="UP000700908">
    <property type="component" value="Unassembled WGS sequence"/>
</dbReference>
<feature type="chain" id="PRO_5045993904" evidence="2">
    <location>
        <begin position="30"/>
        <end position="621"/>
    </location>
</feature>
<feature type="compositionally biased region" description="Pro residues" evidence="1">
    <location>
        <begin position="549"/>
        <end position="585"/>
    </location>
</feature>
<feature type="compositionally biased region" description="Low complexity" evidence="1">
    <location>
        <begin position="98"/>
        <end position="117"/>
    </location>
</feature>
<comment type="caution">
    <text evidence="3">The sequence shown here is derived from an EMBL/GenBank/DDBJ whole genome shotgun (WGS) entry which is preliminary data.</text>
</comment>
<protein>
    <submittedName>
        <fullName evidence="3">LPXTG cell wall anchor domain-containing protein</fullName>
    </submittedName>
</protein>